<dbReference type="GO" id="GO:0008270">
    <property type="term" value="F:zinc ion binding"/>
    <property type="evidence" value="ECO:0007669"/>
    <property type="project" value="UniProtKB-KW"/>
</dbReference>
<dbReference type="InterPro" id="IPR013087">
    <property type="entry name" value="Znf_C2H2_type"/>
</dbReference>
<reference evidence="4" key="1">
    <citation type="journal article" date="2024" name="IScience">
        <title>Strigolactones Initiate the Formation of Haustorium-like Structures in Castilleja.</title>
        <authorList>
            <person name="Buerger M."/>
            <person name="Peterson D."/>
            <person name="Chory J."/>
        </authorList>
    </citation>
    <scope>NUCLEOTIDE SEQUENCE [LARGE SCALE GENOMIC DNA]</scope>
</reference>
<accession>A0ABD3CRT6</accession>
<protein>
    <recommendedName>
        <fullName evidence="2">C2H2-type domain-containing protein</fullName>
    </recommendedName>
</protein>
<dbReference type="InterPro" id="IPR044299">
    <property type="entry name" value="GIS3/ZFP5/ZFP6"/>
</dbReference>
<dbReference type="AlphaFoldDB" id="A0ABD3CRT6"/>
<dbReference type="InterPro" id="IPR036236">
    <property type="entry name" value="Znf_C2H2_sf"/>
</dbReference>
<comment type="caution">
    <text evidence="3">The sequence shown here is derived from an EMBL/GenBank/DDBJ whole genome shotgun (WGS) entry which is preliminary data.</text>
</comment>
<name>A0ABD3CRT6_9LAMI</name>
<dbReference type="PANTHER" id="PTHR46353">
    <property type="entry name" value="ZINC FINGER PROTEIN 5"/>
    <property type="match status" value="1"/>
</dbReference>
<keyword evidence="1" id="KW-0862">Zinc</keyword>
<feature type="domain" description="C2H2-type" evidence="2">
    <location>
        <begin position="41"/>
        <end position="68"/>
    </location>
</feature>
<dbReference type="PANTHER" id="PTHR46353:SF23">
    <property type="entry name" value="C2H2 ZINC FINGER-CONTAINING PROTEIN-RELATED"/>
    <property type="match status" value="1"/>
</dbReference>
<evidence type="ECO:0000256" key="1">
    <source>
        <dbReference type="PROSITE-ProRule" id="PRU00042"/>
    </source>
</evidence>
<keyword evidence="1" id="KW-0479">Metal-binding</keyword>
<evidence type="ECO:0000259" key="2">
    <source>
        <dbReference type="PROSITE" id="PS50157"/>
    </source>
</evidence>
<evidence type="ECO:0000313" key="4">
    <source>
        <dbReference type="Proteomes" id="UP001632038"/>
    </source>
</evidence>
<evidence type="ECO:0000313" key="3">
    <source>
        <dbReference type="EMBL" id="KAL3632388.1"/>
    </source>
</evidence>
<organism evidence="3 4">
    <name type="scientific">Castilleja foliolosa</name>
    <dbReference type="NCBI Taxonomy" id="1961234"/>
    <lineage>
        <taxon>Eukaryota</taxon>
        <taxon>Viridiplantae</taxon>
        <taxon>Streptophyta</taxon>
        <taxon>Embryophyta</taxon>
        <taxon>Tracheophyta</taxon>
        <taxon>Spermatophyta</taxon>
        <taxon>Magnoliopsida</taxon>
        <taxon>eudicotyledons</taxon>
        <taxon>Gunneridae</taxon>
        <taxon>Pentapetalae</taxon>
        <taxon>asterids</taxon>
        <taxon>lamiids</taxon>
        <taxon>Lamiales</taxon>
        <taxon>Orobanchaceae</taxon>
        <taxon>Pedicularideae</taxon>
        <taxon>Castillejinae</taxon>
        <taxon>Castilleja</taxon>
    </lineage>
</organism>
<dbReference type="PROSITE" id="PS50157">
    <property type="entry name" value="ZINC_FINGER_C2H2_2"/>
    <property type="match status" value="1"/>
</dbReference>
<dbReference type="SUPFAM" id="SSF57667">
    <property type="entry name" value="beta-beta-alpha zinc fingers"/>
    <property type="match status" value="1"/>
</dbReference>
<dbReference type="Proteomes" id="UP001632038">
    <property type="component" value="Unassembled WGS sequence"/>
</dbReference>
<gene>
    <name evidence="3" type="ORF">CASFOL_025372</name>
</gene>
<dbReference type="EMBL" id="JAVIJP010000032">
    <property type="protein sequence ID" value="KAL3632388.1"/>
    <property type="molecule type" value="Genomic_DNA"/>
</dbReference>
<sequence length="215" mass="24186">MVKTGKESRPLDGPNVKYDRSFFVDRHEIVKLTKMAKAWEFTCSFCFKKFSSAQAMGGHQNAHRNERLEERKRYIRDPIGYRKRAYILAMKEAADQQSSTVDQGVGPYLHAAKYEFTSINGPPKTLHQKNLADAFEFNARNINSNNNDNYFCQPLKNKDSEPVVVMNFLPAKELSLADCVGVGGADAKGKACMEFNGDGYGIVGFDLKLDLTLKL</sequence>
<proteinExistence type="predicted"/>
<dbReference type="PROSITE" id="PS00028">
    <property type="entry name" value="ZINC_FINGER_C2H2_1"/>
    <property type="match status" value="1"/>
</dbReference>
<dbReference type="Gene3D" id="3.30.160.60">
    <property type="entry name" value="Classic Zinc Finger"/>
    <property type="match status" value="1"/>
</dbReference>
<keyword evidence="4" id="KW-1185">Reference proteome</keyword>
<keyword evidence="1" id="KW-0863">Zinc-finger</keyword>